<dbReference type="PRINTS" id="PR01217">
    <property type="entry name" value="PRICHEXTENSN"/>
</dbReference>
<organism evidence="5 6">
    <name type="scientific">Neisseria shayeganii</name>
    <dbReference type="NCBI Taxonomy" id="607712"/>
    <lineage>
        <taxon>Bacteria</taxon>
        <taxon>Pseudomonadati</taxon>
        <taxon>Pseudomonadota</taxon>
        <taxon>Betaproteobacteria</taxon>
        <taxon>Neisseriales</taxon>
        <taxon>Neisseriaceae</taxon>
        <taxon>Neisseria</taxon>
    </lineage>
</organism>
<proteinExistence type="predicted"/>
<feature type="domain" description="Transferrin-binding protein B C-lobe/N-lobe beta-barrel" evidence="4">
    <location>
        <begin position="296"/>
        <end position="397"/>
    </location>
</feature>
<evidence type="ECO:0000259" key="4">
    <source>
        <dbReference type="Pfam" id="PF01298"/>
    </source>
</evidence>
<evidence type="ECO:0000256" key="2">
    <source>
        <dbReference type="SAM" id="MobiDB-lite"/>
    </source>
</evidence>
<dbReference type="Proteomes" id="UP000514752">
    <property type="component" value="Chromosome"/>
</dbReference>
<evidence type="ECO:0000256" key="3">
    <source>
        <dbReference type="SAM" id="SignalP"/>
    </source>
</evidence>
<evidence type="ECO:0000313" key="6">
    <source>
        <dbReference type="Proteomes" id="UP000514752"/>
    </source>
</evidence>
<dbReference type="EMBL" id="CP059567">
    <property type="protein sequence ID" value="QMT40726.1"/>
    <property type="molecule type" value="Genomic_DNA"/>
</dbReference>
<dbReference type="GO" id="GO:0009279">
    <property type="term" value="C:cell outer membrane"/>
    <property type="evidence" value="ECO:0007669"/>
    <property type="project" value="UniProtKB-SubCell"/>
</dbReference>
<feature type="region of interest" description="Disordered" evidence="2">
    <location>
        <begin position="20"/>
        <end position="181"/>
    </location>
</feature>
<protein>
    <recommendedName>
        <fullName evidence="4">Transferrin-binding protein B C-lobe/N-lobe beta-barrel domain-containing protein</fullName>
    </recommendedName>
</protein>
<gene>
    <name evidence="5" type="ORF">H3L94_01295</name>
</gene>
<dbReference type="PROSITE" id="PS51257">
    <property type="entry name" value="PROKAR_LIPOPROTEIN"/>
    <property type="match status" value="1"/>
</dbReference>
<dbReference type="KEGG" id="nsg:H3L94_01295"/>
<dbReference type="Gene3D" id="2.40.160.90">
    <property type="match status" value="1"/>
</dbReference>
<dbReference type="AlphaFoldDB" id="A0A7D7S5B2"/>
<dbReference type="InterPro" id="IPR001677">
    <property type="entry name" value="TbpB_B_D"/>
</dbReference>
<dbReference type="Pfam" id="PF01298">
    <property type="entry name" value="TbpB_B_D"/>
    <property type="match status" value="1"/>
</dbReference>
<keyword evidence="3" id="KW-0732">Signal</keyword>
<evidence type="ECO:0000256" key="1">
    <source>
        <dbReference type="ARBA" id="ARBA00004442"/>
    </source>
</evidence>
<evidence type="ECO:0000313" key="5">
    <source>
        <dbReference type="EMBL" id="QMT40726.1"/>
    </source>
</evidence>
<sequence>MNLLSKKSILAIACALALGACGSSGSSSNLSVQPEAPKPQAPQQPQEPTPKPQEPAPKPQEPAPKPQEPAPKPQEPAPKPQEPAPKPQEPAPKPQEPAPKPQEPAPKPQEPAPKPQEPAPKPQEPAPKPQEPAPKPQEPNPGAGQTFGQVLGQTFVQGGAGAKGPEWMVRTHNGNDQHNGALISIQNDTGIVNGGRSAANQDFESFMIDGKQILLLGRARDKNSGGITLRRIGAEDFPNGGFNPKDTNNPGWMGSIGRSASYGEFSAIRYGVYTDANNVSHLFVHGKPASYMRGSGRYEYTGSAVHGKDGVYSGLRNAVTAVVDFDNKTVDVSIALPKQGELTIDPLKFGGSISGNTFSGKQNGVETRGGFFGYDDMGGVYNVLDGAHKGYNGVFGTTEGKRLP</sequence>
<reference evidence="5 6" key="1">
    <citation type="submission" date="2020-07" db="EMBL/GenBank/DDBJ databases">
        <title>Genomic diversity of species in the Neisseriaceae family.</title>
        <authorList>
            <person name="Vincent A.T."/>
            <person name="Bernet E."/>
            <person name="Veyrier F.J."/>
        </authorList>
    </citation>
    <scope>NUCLEOTIDE SEQUENCE [LARGE SCALE GENOMIC DNA]</scope>
    <source>
        <strain evidence="5 6">DSM 22244</strain>
    </source>
</reference>
<feature type="compositionally biased region" description="Pro residues" evidence="2">
    <location>
        <begin position="36"/>
        <end position="139"/>
    </location>
</feature>
<dbReference type="SUPFAM" id="SSF56925">
    <property type="entry name" value="OMPA-like"/>
    <property type="match status" value="1"/>
</dbReference>
<name>A0A7D7S5B2_9NEIS</name>
<feature type="compositionally biased region" description="Polar residues" evidence="2">
    <location>
        <begin position="172"/>
        <end position="181"/>
    </location>
</feature>
<accession>A0A7D7S5B2</accession>
<dbReference type="InterPro" id="IPR011250">
    <property type="entry name" value="OMP/PagP_B-barrel"/>
</dbReference>
<feature type="signal peptide" evidence="3">
    <location>
        <begin position="1"/>
        <end position="22"/>
    </location>
</feature>
<comment type="subcellular location">
    <subcellularLocation>
        <location evidence="1">Cell outer membrane</location>
    </subcellularLocation>
</comment>
<feature type="chain" id="PRO_5028114711" description="Transferrin-binding protein B C-lobe/N-lobe beta-barrel domain-containing protein" evidence="3">
    <location>
        <begin position="23"/>
        <end position="404"/>
    </location>
</feature>
<feature type="compositionally biased region" description="Polar residues" evidence="2">
    <location>
        <begin position="146"/>
        <end position="156"/>
    </location>
</feature>
<dbReference type="RefSeq" id="WP_182122346.1">
    <property type="nucleotide sequence ID" value="NZ_CP059567.1"/>
</dbReference>